<dbReference type="AlphaFoldDB" id="A0A1R2BXG2"/>
<evidence type="ECO:0000313" key="2">
    <source>
        <dbReference type="Proteomes" id="UP000187209"/>
    </source>
</evidence>
<keyword evidence="2" id="KW-1185">Reference proteome</keyword>
<comment type="caution">
    <text evidence="1">The sequence shown here is derived from an EMBL/GenBank/DDBJ whole genome shotgun (WGS) entry which is preliminary data.</text>
</comment>
<sequence>MRPKSSTSGIFVGESSIRTHSRSATPINNTFLTSTRAYTPYPLYKQKVRTLLKPPDYSRQPPNFMSARETRADFEKKEASLQVKLLKKTFNMMKEEYNSGNRRMDMLISESIRVSELEHVGQHGIQYLETRLKKLEIEERKMLDITREEFNNNLVYRHVRERLRQTLMHLELKNQYLQDQIRLRDFLIDGEHRKKIKTLENKFTMVQAYKNLAKTVNLDKKDRSQDLGILEDDIEARKKIHELRQKRVKKCEEIAENAAIEEGDKKSMSIREGHLLHKAWAKFLTARFEKEKEKFAPIDEAFKKIKAATTISNPKEVVEKFLMKEERLSSLMSSLNDARTICTSYRIKNDNLEQKISDYLLTQREGKNMDISNLKSIIEQKTIKINQLKQKKNKLFVTRQTLREWALKKIKTMKNGWRPRDETIKQIYQILSSLLKDKIPKSSPFITDI</sequence>
<organism evidence="1 2">
    <name type="scientific">Stentor coeruleus</name>
    <dbReference type="NCBI Taxonomy" id="5963"/>
    <lineage>
        <taxon>Eukaryota</taxon>
        <taxon>Sar</taxon>
        <taxon>Alveolata</taxon>
        <taxon>Ciliophora</taxon>
        <taxon>Postciliodesmatophora</taxon>
        <taxon>Heterotrichea</taxon>
        <taxon>Heterotrichida</taxon>
        <taxon>Stentoridae</taxon>
        <taxon>Stentor</taxon>
    </lineage>
</organism>
<dbReference type="Proteomes" id="UP000187209">
    <property type="component" value="Unassembled WGS sequence"/>
</dbReference>
<proteinExistence type="predicted"/>
<dbReference type="EMBL" id="MPUH01000386">
    <property type="protein sequence ID" value="OMJ81295.1"/>
    <property type="molecule type" value="Genomic_DNA"/>
</dbReference>
<dbReference type="OrthoDB" id="10255247at2759"/>
<gene>
    <name evidence="1" type="ORF">SteCoe_18289</name>
</gene>
<protein>
    <submittedName>
        <fullName evidence="1">Uncharacterized protein</fullName>
    </submittedName>
</protein>
<name>A0A1R2BXG2_9CILI</name>
<accession>A0A1R2BXG2</accession>
<evidence type="ECO:0000313" key="1">
    <source>
        <dbReference type="EMBL" id="OMJ81295.1"/>
    </source>
</evidence>
<reference evidence="1 2" key="1">
    <citation type="submission" date="2016-11" db="EMBL/GenBank/DDBJ databases">
        <title>The macronuclear genome of Stentor coeruleus: a giant cell with tiny introns.</title>
        <authorList>
            <person name="Slabodnick M."/>
            <person name="Ruby J.G."/>
            <person name="Reiff S.B."/>
            <person name="Swart E.C."/>
            <person name="Gosai S."/>
            <person name="Prabakaran S."/>
            <person name="Witkowska E."/>
            <person name="Larue G.E."/>
            <person name="Fisher S."/>
            <person name="Freeman R.M."/>
            <person name="Gunawardena J."/>
            <person name="Chu W."/>
            <person name="Stover N.A."/>
            <person name="Gregory B.D."/>
            <person name="Nowacki M."/>
            <person name="Derisi J."/>
            <person name="Roy S.W."/>
            <person name="Marshall W.F."/>
            <person name="Sood P."/>
        </authorList>
    </citation>
    <scope>NUCLEOTIDE SEQUENCE [LARGE SCALE GENOMIC DNA]</scope>
    <source>
        <strain evidence="1">WM001</strain>
    </source>
</reference>